<dbReference type="AlphaFoldDB" id="H6L912"/>
<keyword evidence="5 6" id="KW-0472">Membrane</keyword>
<dbReference type="InterPro" id="IPR051449">
    <property type="entry name" value="ABC-2_transporter_component"/>
</dbReference>
<dbReference type="RefSeq" id="WP_014373395.1">
    <property type="nucleotide sequence ID" value="NC_016940.1"/>
</dbReference>
<dbReference type="Proteomes" id="UP000007519">
    <property type="component" value="Chromosome"/>
</dbReference>
<evidence type="ECO:0000313" key="9">
    <source>
        <dbReference type="Proteomes" id="UP000007519"/>
    </source>
</evidence>
<dbReference type="PANTHER" id="PTHR30294">
    <property type="entry name" value="MEMBRANE COMPONENT OF ABC TRANSPORTER YHHJ-RELATED"/>
    <property type="match status" value="1"/>
</dbReference>
<name>H6L912_SAPGL</name>
<proteinExistence type="predicted"/>
<protein>
    <submittedName>
        <fullName evidence="8">ABC transporter permease</fullName>
    </submittedName>
</protein>
<dbReference type="OrthoDB" id="9811522at2"/>
<dbReference type="GO" id="GO:0140359">
    <property type="term" value="F:ABC-type transporter activity"/>
    <property type="evidence" value="ECO:0007669"/>
    <property type="project" value="InterPro"/>
</dbReference>
<dbReference type="Pfam" id="PF12698">
    <property type="entry name" value="ABC2_membrane_3"/>
    <property type="match status" value="1"/>
</dbReference>
<dbReference type="InterPro" id="IPR013525">
    <property type="entry name" value="ABC2_TM"/>
</dbReference>
<evidence type="ECO:0000256" key="1">
    <source>
        <dbReference type="ARBA" id="ARBA00004651"/>
    </source>
</evidence>
<reference evidence="8 9" key="1">
    <citation type="journal article" date="2012" name="Stand. Genomic Sci.">
        <title>Complete genome sequencing and analysis of Saprospira grandis str. Lewin, a predatory marine bacterium.</title>
        <authorList>
            <person name="Saw J.H."/>
            <person name="Yuryev A."/>
            <person name="Kanbe M."/>
            <person name="Hou S."/>
            <person name="Young A.G."/>
            <person name="Aizawa S."/>
            <person name="Alam M."/>
        </authorList>
    </citation>
    <scope>NUCLEOTIDE SEQUENCE [LARGE SCALE GENOMIC DNA]</scope>
    <source>
        <strain evidence="8 9">Lewin</strain>
    </source>
</reference>
<feature type="transmembrane region" description="Helical" evidence="6">
    <location>
        <begin position="226"/>
        <end position="247"/>
    </location>
</feature>
<evidence type="ECO:0000256" key="3">
    <source>
        <dbReference type="ARBA" id="ARBA00022692"/>
    </source>
</evidence>
<dbReference type="STRING" id="984262.SGRA_0409"/>
<dbReference type="HOGENOM" id="CLU_039483_8_4_10"/>
<keyword evidence="9" id="KW-1185">Reference proteome</keyword>
<evidence type="ECO:0000256" key="5">
    <source>
        <dbReference type="ARBA" id="ARBA00023136"/>
    </source>
</evidence>
<organism evidence="8 9">
    <name type="scientific">Saprospira grandis (strain Lewin)</name>
    <dbReference type="NCBI Taxonomy" id="984262"/>
    <lineage>
        <taxon>Bacteria</taxon>
        <taxon>Pseudomonadati</taxon>
        <taxon>Bacteroidota</taxon>
        <taxon>Saprospiria</taxon>
        <taxon>Saprospirales</taxon>
        <taxon>Saprospiraceae</taxon>
        <taxon>Saprospira</taxon>
    </lineage>
</organism>
<sequence>MKEFFQLLGLEFKRFLSNRVILAIFFMAPVFYGLLFQAVYRKAQLQDLPILVVDADQTPSSALLIDALSDNPSLKVAEVLGEVQYLKEKMLEEEFMAVVQIPQDFEANILQKRHPEVRVDLNMVNLLEANLASRNLQLVLASLNAGFEIEGLKKQGMSPPQAAAAYEAFQISFHKLYNSSGSYLYYMLPGLLAAILQQVIFLAMAISFARDFEDGHFSRLAKASPFAGYSLLLKILPIAIFLPLNYALMYWGFQYFQIDFLMPLDKLLPLVIYFSLAATFIGLLFSIVLPSQLTATELLMVISTPAFVLSGFSWPRSGMPPLLAEAANYIPLTPFIEGLRKLSYYGAELSQIEPEIKQLQFLALSAFVLLFVVLQIKTLLRRRKLNALPESDSKFRAESLKN</sequence>
<keyword evidence="3 6" id="KW-0812">Transmembrane</keyword>
<feature type="transmembrane region" description="Helical" evidence="6">
    <location>
        <begin position="359"/>
        <end position="376"/>
    </location>
</feature>
<dbReference type="PANTHER" id="PTHR30294:SF46">
    <property type="entry name" value="ABC TRANSPORTER PERMEASE"/>
    <property type="match status" value="1"/>
</dbReference>
<feature type="domain" description="ABC-2 type transporter transmembrane" evidence="7">
    <location>
        <begin position="21"/>
        <end position="374"/>
    </location>
</feature>
<accession>H6L912</accession>
<dbReference type="eggNOG" id="COG1511">
    <property type="taxonomic scope" value="Bacteria"/>
</dbReference>
<gene>
    <name evidence="8" type="ordered locus">SGRA_0409</name>
</gene>
<keyword evidence="4 6" id="KW-1133">Transmembrane helix</keyword>
<feature type="transmembrane region" description="Helical" evidence="6">
    <location>
        <begin position="267"/>
        <end position="289"/>
    </location>
</feature>
<dbReference type="KEGG" id="sgn:SGRA_0409"/>
<dbReference type="EMBL" id="CP002831">
    <property type="protein sequence ID" value="AFC23148.1"/>
    <property type="molecule type" value="Genomic_DNA"/>
</dbReference>
<evidence type="ECO:0000259" key="7">
    <source>
        <dbReference type="Pfam" id="PF12698"/>
    </source>
</evidence>
<dbReference type="Gene3D" id="3.40.1710.10">
    <property type="entry name" value="abc type-2 transporter like domain"/>
    <property type="match status" value="1"/>
</dbReference>
<comment type="subcellular location">
    <subcellularLocation>
        <location evidence="1">Cell membrane</location>
        <topology evidence="1">Multi-pass membrane protein</topology>
    </subcellularLocation>
</comment>
<dbReference type="eggNOG" id="COG0842">
    <property type="taxonomic scope" value="Bacteria"/>
</dbReference>
<evidence type="ECO:0000256" key="4">
    <source>
        <dbReference type="ARBA" id="ARBA00022989"/>
    </source>
</evidence>
<evidence type="ECO:0000256" key="2">
    <source>
        <dbReference type="ARBA" id="ARBA00022475"/>
    </source>
</evidence>
<keyword evidence="2" id="KW-1003">Cell membrane</keyword>
<feature type="transmembrane region" description="Helical" evidence="6">
    <location>
        <begin position="20"/>
        <end position="40"/>
    </location>
</feature>
<evidence type="ECO:0000313" key="8">
    <source>
        <dbReference type="EMBL" id="AFC23148.1"/>
    </source>
</evidence>
<evidence type="ECO:0000256" key="6">
    <source>
        <dbReference type="SAM" id="Phobius"/>
    </source>
</evidence>
<feature type="transmembrane region" description="Helical" evidence="6">
    <location>
        <begin position="183"/>
        <end position="206"/>
    </location>
</feature>
<dbReference type="GO" id="GO:0005886">
    <property type="term" value="C:plasma membrane"/>
    <property type="evidence" value="ECO:0007669"/>
    <property type="project" value="UniProtKB-SubCell"/>
</dbReference>